<accession>A0A8U0PZL3</accession>
<dbReference type="GeneID" id="120032185"/>
<reference evidence="2" key="1">
    <citation type="submission" date="2025-08" db="UniProtKB">
        <authorList>
            <consortium name="RefSeq"/>
        </authorList>
    </citation>
    <scope>IDENTIFICATION</scope>
    <source>
        <tissue evidence="2">White muscle</tissue>
    </source>
</reference>
<keyword evidence="1" id="KW-1185">Reference proteome</keyword>
<proteinExistence type="predicted"/>
<dbReference type="Proteomes" id="UP000808372">
    <property type="component" value="Chromosome 38"/>
</dbReference>
<sequence length="154" mass="16719">MAFNKSVATQAQRCFPSNVDCRTVHSMAFGAVCLSVGLDQFLSVCLEQFCSICLVVVSLSVKPFNQFNQSSSWPCSGPFPLSPSYQELKKLSSNVKPFSVAWVLPKGSGGFVNVKVVTLTLNAYMALADTHITRNHVQKHTCNATTHATAMQQG</sequence>
<gene>
    <name evidence="2" type="primary">LOC120032185</name>
</gene>
<dbReference type="RefSeq" id="XP_038834092.1">
    <property type="nucleotide sequence ID" value="XM_038978164.1"/>
</dbReference>
<dbReference type="AlphaFoldDB" id="A0A8U0PZL3"/>
<protein>
    <submittedName>
        <fullName evidence="2">F-box DNA helicase 1-like</fullName>
    </submittedName>
</protein>
<organism evidence="1 2">
    <name type="scientific">Salvelinus namaycush</name>
    <name type="common">Lake trout</name>
    <name type="synonym">Salmo namaycush</name>
    <dbReference type="NCBI Taxonomy" id="8040"/>
    <lineage>
        <taxon>Eukaryota</taxon>
        <taxon>Metazoa</taxon>
        <taxon>Chordata</taxon>
        <taxon>Craniata</taxon>
        <taxon>Vertebrata</taxon>
        <taxon>Euteleostomi</taxon>
        <taxon>Actinopterygii</taxon>
        <taxon>Neopterygii</taxon>
        <taxon>Teleostei</taxon>
        <taxon>Protacanthopterygii</taxon>
        <taxon>Salmoniformes</taxon>
        <taxon>Salmonidae</taxon>
        <taxon>Salmoninae</taxon>
        <taxon>Salvelinus</taxon>
    </lineage>
</organism>
<evidence type="ECO:0000313" key="2">
    <source>
        <dbReference type="RefSeq" id="XP_038834092.1"/>
    </source>
</evidence>
<evidence type="ECO:0000313" key="1">
    <source>
        <dbReference type="Proteomes" id="UP000808372"/>
    </source>
</evidence>
<dbReference type="KEGG" id="snh:120032185"/>
<name>A0A8U0PZL3_SALNM</name>